<dbReference type="AlphaFoldDB" id="A0A0E9X8E4"/>
<sequence length="67" mass="7680">MYVTIVNQETSALQLLMLYTSWTTSPPCVQSALLGTMRFDYPVLNVQLVFFTSVMRMPPVFLQLCPF</sequence>
<name>A0A0E9X8E4_ANGAN</name>
<reference evidence="1" key="1">
    <citation type="submission" date="2014-11" db="EMBL/GenBank/DDBJ databases">
        <authorList>
            <person name="Amaro Gonzalez C."/>
        </authorList>
    </citation>
    <scope>NUCLEOTIDE SEQUENCE</scope>
</reference>
<evidence type="ECO:0000313" key="1">
    <source>
        <dbReference type="EMBL" id="JAH97963.1"/>
    </source>
</evidence>
<proteinExistence type="predicted"/>
<reference evidence="1" key="2">
    <citation type="journal article" date="2015" name="Fish Shellfish Immunol.">
        <title>Early steps in the European eel (Anguilla anguilla)-Vibrio vulnificus interaction in the gills: Role of the RtxA13 toxin.</title>
        <authorList>
            <person name="Callol A."/>
            <person name="Pajuelo D."/>
            <person name="Ebbesson L."/>
            <person name="Teles M."/>
            <person name="MacKenzie S."/>
            <person name="Amaro C."/>
        </authorList>
    </citation>
    <scope>NUCLEOTIDE SEQUENCE</scope>
</reference>
<accession>A0A0E9X8E4</accession>
<organism evidence="1">
    <name type="scientific">Anguilla anguilla</name>
    <name type="common">European freshwater eel</name>
    <name type="synonym">Muraena anguilla</name>
    <dbReference type="NCBI Taxonomy" id="7936"/>
    <lineage>
        <taxon>Eukaryota</taxon>
        <taxon>Metazoa</taxon>
        <taxon>Chordata</taxon>
        <taxon>Craniata</taxon>
        <taxon>Vertebrata</taxon>
        <taxon>Euteleostomi</taxon>
        <taxon>Actinopterygii</taxon>
        <taxon>Neopterygii</taxon>
        <taxon>Teleostei</taxon>
        <taxon>Anguilliformes</taxon>
        <taxon>Anguillidae</taxon>
        <taxon>Anguilla</taxon>
    </lineage>
</organism>
<protein>
    <submittedName>
        <fullName evidence="1">Uncharacterized protein</fullName>
    </submittedName>
</protein>
<dbReference type="EMBL" id="GBXM01010614">
    <property type="protein sequence ID" value="JAH97963.1"/>
    <property type="molecule type" value="Transcribed_RNA"/>
</dbReference>